<dbReference type="GO" id="GO:0000502">
    <property type="term" value="C:proteasome complex"/>
    <property type="evidence" value="ECO:0007669"/>
    <property type="project" value="UniProtKB-KW"/>
</dbReference>
<keyword evidence="2" id="KW-1185">Reference proteome</keyword>
<evidence type="ECO:0000313" key="1">
    <source>
        <dbReference type="EMBL" id="KAI2644884.1"/>
    </source>
</evidence>
<dbReference type="Gene3D" id="1.10.4020.10">
    <property type="entry name" value="DNA breaking-rejoining enzymes"/>
    <property type="match status" value="1"/>
</dbReference>
<name>A0ABQ8L371_LABRO</name>
<dbReference type="Proteomes" id="UP000830375">
    <property type="component" value="Unassembled WGS sequence"/>
</dbReference>
<gene>
    <name evidence="1" type="ORF">H4Q32_030928</name>
</gene>
<dbReference type="EMBL" id="JACTAM010002399">
    <property type="protein sequence ID" value="KAI2644884.1"/>
    <property type="molecule type" value="Genomic_DNA"/>
</dbReference>
<evidence type="ECO:0000313" key="2">
    <source>
        <dbReference type="Proteomes" id="UP000830375"/>
    </source>
</evidence>
<reference evidence="1 2" key="1">
    <citation type="submission" date="2022-01" db="EMBL/GenBank/DDBJ databases">
        <title>A high-quality chromosome-level genome assembly of rohu carp, Labeo rohita.</title>
        <authorList>
            <person name="Arick M.A. II"/>
            <person name="Hsu C.-Y."/>
            <person name="Magbanua Z."/>
            <person name="Pechanova O."/>
            <person name="Grover C."/>
            <person name="Miller E."/>
            <person name="Thrash A."/>
            <person name="Ezzel L."/>
            <person name="Alam S."/>
            <person name="Benzie J."/>
            <person name="Hamilton M."/>
            <person name="Karsi A."/>
            <person name="Lawrence M.L."/>
            <person name="Peterson D.G."/>
        </authorList>
    </citation>
    <scope>NUCLEOTIDE SEQUENCE [LARGE SCALE GENOMIC DNA]</scope>
    <source>
        <strain evidence="2">BAU-BD-2019</strain>
        <tissue evidence="1">Blood</tissue>
    </source>
</reference>
<protein>
    <submittedName>
        <fullName evidence="1">Tethering factor for nuclear proteasome STS1</fullName>
    </submittedName>
</protein>
<sequence length="179" mass="19743">MQACQAELDLQLEVRRLEIEADKEVQLRWFELEAAKVAASSAVQPSPASAPQGSPPSDASSLAFDVSRHIALVPQFREAEIDSYFGAFERIATALQWPKEVADFSSLRGLLLLEEFKSCLPERVVTYLNEQKVSSVSQAAVLADEFVLTHKNVFVSARTEKHSTALPSQIQSSRPKPST</sequence>
<dbReference type="InterPro" id="IPR038269">
    <property type="entry name" value="SCAN_sf"/>
</dbReference>
<comment type="caution">
    <text evidence="1">The sequence shown here is derived from an EMBL/GenBank/DDBJ whole genome shotgun (WGS) entry which is preliminary data.</text>
</comment>
<organism evidence="1 2">
    <name type="scientific">Labeo rohita</name>
    <name type="common">Indian major carp</name>
    <name type="synonym">Cyprinus rohita</name>
    <dbReference type="NCBI Taxonomy" id="84645"/>
    <lineage>
        <taxon>Eukaryota</taxon>
        <taxon>Metazoa</taxon>
        <taxon>Chordata</taxon>
        <taxon>Craniata</taxon>
        <taxon>Vertebrata</taxon>
        <taxon>Euteleostomi</taxon>
        <taxon>Actinopterygii</taxon>
        <taxon>Neopterygii</taxon>
        <taxon>Teleostei</taxon>
        <taxon>Ostariophysi</taxon>
        <taxon>Cypriniformes</taxon>
        <taxon>Cyprinidae</taxon>
        <taxon>Labeoninae</taxon>
        <taxon>Labeonini</taxon>
        <taxon>Labeo</taxon>
    </lineage>
</organism>
<keyword evidence="1" id="KW-0647">Proteasome</keyword>
<dbReference type="PANTHER" id="PTHR46888:SF13">
    <property type="entry name" value="RIBONUCLEASE H"/>
    <property type="match status" value="1"/>
</dbReference>
<dbReference type="SUPFAM" id="SSF47353">
    <property type="entry name" value="Retrovirus capsid dimerization domain-like"/>
    <property type="match status" value="1"/>
</dbReference>
<dbReference type="PANTHER" id="PTHR46888">
    <property type="entry name" value="ZINC KNUCKLE DOMAINCONTAINING PROTEIN-RELATED"/>
    <property type="match status" value="1"/>
</dbReference>
<proteinExistence type="predicted"/>
<accession>A0ABQ8L371</accession>